<dbReference type="AlphaFoldDB" id="A0A1L3SP42"/>
<dbReference type="Proteomes" id="UP000182840">
    <property type="component" value="Chromosome"/>
</dbReference>
<feature type="transmembrane region" description="Helical" evidence="1">
    <location>
        <begin position="61"/>
        <end position="80"/>
    </location>
</feature>
<evidence type="ECO:0000313" key="3">
    <source>
        <dbReference type="Proteomes" id="UP000182840"/>
    </source>
</evidence>
<evidence type="ECO:0000313" key="2">
    <source>
        <dbReference type="EMBL" id="APH71197.1"/>
    </source>
</evidence>
<dbReference type="EMBL" id="CP018171">
    <property type="protein sequence ID" value="APH71197.1"/>
    <property type="molecule type" value="Genomic_DNA"/>
</dbReference>
<evidence type="ECO:0000256" key="1">
    <source>
        <dbReference type="SAM" id="Phobius"/>
    </source>
</evidence>
<dbReference type="STRING" id="1670800.BSQ44_07275"/>
<keyword evidence="1" id="KW-0812">Transmembrane</keyword>
<feature type="transmembrane region" description="Helical" evidence="1">
    <location>
        <begin position="216"/>
        <end position="242"/>
    </location>
</feature>
<protein>
    <submittedName>
        <fullName evidence="2">Uncharacterized protein</fullName>
    </submittedName>
</protein>
<accession>A0A1L3SP42</accession>
<dbReference type="OrthoDB" id="147179at2"/>
<feature type="transmembrane region" description="Helical" evidence="1">
    <location>
        <begin position="248"/>
        <end position="267"/>
    </location>
</feature>
<reference evidence="3" key="1">
    <citation type="submission" date="2016-11" db="EMBL/GenBank/DDBJ databases">
        <title>Mesorhizobium oceanicum sp. nov., isolated from deep seawater in South China Sea.</title>
        <authorList>
            <person name="Fu G.-Y."/>
        </authorList>
    </citation>
    <scope>NUCLEOTIDE SEQUENCE [LARGE SCALE GENOMIC DNA]</scope>
    <source>
        <strain evidence="3">B7</strain>
    </source>
</reference>
<sequence length="330" mass="35956">MWDFDIGRTLGIMARTWPFIALRLVVYFAITMGYVVATGTGAGVGYGVGHVMSDPDGPVTFAFWGGILGFGAVSLLLYWLREYILYIIKAGHIAAMVLLIDGRELPEGQGQIAYARAIVTERFAEANALFVLDQLVKGVIRAITGLIGGVAAFLPIPGLRGIVGFINSVIRMSLTYVDEIILGYNIKVESDAPFDTAREGVVLYAQNATTMVRNAVWLSVFMWLIAIVVFFFMLAPATAILYAMPGQLAGWSFVLAIVFAWALKAALLEPFAISALMSVYFRTIETQTPNPEWDRKLTEASEHFRELKAKAAAQFRPSGSSGPSTAPRPA</sequence>
<gene>
    <name evidence="2" type="ORF">BSQ44_07275</name>
</gene>
<keyword evidence="1" id="KW-0472">Membrane</keyword>
<proteinExistence type="predicted"/>
<keyword evidence="3" id="KW-1185">Reference proteome</keyword>
<dbReference type="RefSeq" id="WP_072602602.1">
    <property type="nucleotide sequence ID" value="NZ_CP018171.1"/>
</dbReference>
<dbReference type="KEGG" id="meso:BSQ44_07275"/>
<feature type="transmembrane region" description="Helical" evidence="1">
    <location>
        <begin position="21"/>
        <end position="49"/>
    </location>
</feature>
<keyword evidence="1" id="KW-1133">Transmembrane helix</keyword>
<organism evidence="2 3">
    <name type="scientific">Aquibium oceanicum</name>
    <dbReference type="NCBI Taxonomy" id="1670800"/>
    <lineage>
        <taxon>Bacteria</taxon>
        <taxon>Pseudomonadati</taxon>
        <taxon>Pseudomonadota</taxon>
        <taxon>Alphaproteobacteria</taxon>
        <taxon>Hyphomicrobiales</taxon>
        <taxon>Phyllobacteriaceae</taxon>
        <taxon>Aquibium</taxon>
    </lineage>
</organism>
<name>A0A1L3SP42_9HYPH</name>